<evidence type="ECO:0000256" key="11">
    <source>
        <dbReference type="ARBA" id="ARBA00022842"/>
    </source>
</evidence>
<dbReference type="GO" id="GO:0005524">
    <property type="term" value="F:ATP binding"/>
    <property type="evidence" value="ECO:0007669"/>
    <property type="project" value="UniProtKB-UniRule"/>
</dbReference>
<evidence type="ECO:0000256" key="12">
    <source>
        <dbReference type="ARBA" id="ARBA00022967"/>
    </source>
</evidence>
<feature type="domain" description="HMA" evidence="21">
    <location>
        <begin position="3"/>
        <end position="69"/>
    </location>
</feature>
<dbReference type="InterPro" id="IPR036163">
    <property type="entry name" value="HMA_dom_sf"/>
</dbReference>
<dbReference type="Pfam" id="PF00122">
    <property type="entry name" value="E1-E2_ATPase"/>
    <property type="match status" value="1"/>
</dbReference>
<feature type="transmembrane region" description="Helical" evidence="19">
    <location>
        <begin position="788"/>
        <end position="811"/>
    </location>
</feature>
<reference evidence="22" key="1">
    <citation type="journal article" date="2020" name="mSystems">
        <title>Genome- and Community-Level Interaction Insights into Carbon Utilization and Element Cycling Functions of Hydrothermarchaeota in Hydrothermal Sediment.</title>
        <authorList>
            <person name="Zhou Z."/>
            <person name="Liu Y."/>
            <person name="Xu W."/>
            <person name="Pan J."/>
            <person name="Luo Z.H."/>
            <person name="Li M."/>
        </authorList>
    </citation>
    <scope>NUCLEOTIDE SEQUENCE [LARGE SCALE GENOMIC DNA]</scope>
    <source>
        <strain evidence="22">SpSt-82</strain>
    </source>
</reference>
<dbReference type="CDD" id="cd00371">
    <property type="entry name" value="HMA"/>
    <property type="match status" value="2"/>
</dbReference>
<dbReference type="SUPFAM" id="SSF81653">
    <property type="entry name" value="Calcium ATPase, transduction domain A"/>
    <property type="match status" value="1"/>
</dbReference>
<dbReference type="GO" id="GO:0055070">
    <property type="term" value="P:copper ion homeostasis"/>
    <property type="evidence" value="ECO:0007669"/>
    <property type="project" value="TreeGrafter"/>
</dbReference>
<dbReference type="PROSITE" id="PS00154">
    <property type="entry name" value="ATPASE_E1_E2"/>
    <property type="match status" value="1"/>
</dbReference>
<evidence type="ECO:0000256" key="17">
    <source>
        <dbReference type="ARBA" id="ARBA00047424"/>
    </source>
</evidence>
<dbReference type="Gene3D" id="3.30.70.100">
    <property type="match status" value="2"/>
</dbReference>
<evidence type="ECO:0000256" key="6">
    <source>
        <dbReference type="ARBA" id="ARBA00022692"/>
    </source>
</evidence>
<dbReference type="SUPFAM" id="SSF81665">
    <property type="entry name" value="Calcium ATPase, transmembrane domain M"/>
    <property type="match status" value="1"/>
</dbReference>
<feature type="transmembrane region" description="Helical" evidence="19">
    <location>
        <begin position="187"/>
        <end position="206"/>
    </location>
</feature>
<dbReference type="EMBL" id="DTIY01000079">
    <property type="protein sequence ID" value="HGY40209.1"/>
    <property type="molecule type" value="Genomic_DNA"/>
</dbReference>
<evidence type="ECO:0000256" key="4">
    <source>
        <dbReference type="ARBA" id="ARBA00022475"/>
    </source>
</evidence>
<dbReference type="InterPro" id="IPR018303">
    <property type="entry name" value="ATPase_P-typ_P_site"/>
</dbReference>
<dbReference type="SFLD" id="SFLDF00027">
    <property type="entry name" value="p-type_atpase"/>
    <property type="match status" value="1"/>
</dbReference>
<dbReference type="SUPFAM" id="SSF56784">
    <property type="entry name" value="HAD-like"/>
    <property type="match status" value="1"/>
</dbReference>
<keyword evidence="8 19" id="KW-0547">Nucleotide-binding</keyword>
<feature type="transmembrane region" description="Helical" evidence="19">
    <location>
        <begin position="847"/>
        <end position="867"/>
    </location>
</feature>
<dbReference type="NCBIfam" id="TIGR01525">
    <property type="entry name" value="ATPase-IB_hvy"/>
    <property type="match status" value="1"/>
</dbReference>
<evidence type="ECO:0000256" key="10">
    <source>
        <dbReference type="ARBA" id="ARBA00022840"/>
    </source>
</evidence>
<dbReference type="AlphaFoldDB" id="A0A7V4TJ33"/>
<feature type="transmembrane region" description="Helical" evidence="19">
    <location>
        <begin position="251"/>
        <end position="273"/>
    </location>
</feature>
<keyword evidence="5" id="KW-0597">Phosphoprotein</keyword>
<evidence type="ECO:0000256" key="15">
    <source>
        <dbReference type="ARBA" id="ARBA00023065"/>
    </source>
</evidence>
<dbReference type="PRINTS" id="PR00942">
    <property type="entry name" value="CUATPASEI"/>
</dbReference>
<dbReference type="Pfam" id="PF00403">
    <property type="entry name" value="HMA"/>
    <property type="match status" value="2"/>
</dbReference>
<name>A0A7V4TJ33_9BACT</name>
<evidence type="ECO:0000256" key="8">
    <source>
        <dbReference type="ARBA" id="ARBA00022741"/>
    </source>
</evidence>
<comment type="catalytic activity">
    <reaction evidence="18">
        <text>Cu(+)(in) + ATP + H2O = Cu(+)(out) + ADP + phosphate + H(+)</text>
        <dbReference type="Rhea" id="RHEA:25792"/>
        <dbReference type="ChEBI" id="CHEBI:15377"/>
        <dbReference type="ChEBI" id="CHEBI:15378"/>
        <dbReference type="ChEBI" id="CHEBI:30616"/>
        <dbReference type="ChEBI" id="CHEBI:43474"/>
        <dbReference type="ChEBI" id="CHEBI:49552"/>
        <dbReference type="ChEBI" id="CHEBI:456216"/>
        <dbReference type="EC" id="7.2.2.8"/>
    </reaction>
</comment>
<dbReference type="FunFam" id="3.40.50.1000:FF:000144">
    <property type="entry name" value="copper-transporting ATPase 1 isoform X2"/>
    <property type="match status" value="1"/>
</dbReference>
<evidence type="ECO:0000256" key="16">
    <source>
        <dbReference type="ARBA" id="ARBA00023136"/>
    </source>
</evidence>
<dbReference type="FunFam" id="3.30.70.100:FF:000001">
    <property type="entry name" value="ATPase copper transporting beta"/>
    <property type="match status" value="1"/>
</dbReference>
<comment type="subcellular location">
    <subcellularLocation>
        <location evidence="1">Cell membrane</location>
        <topology evidence="1">Multi-pass membrane protein</topology>
    </subcellularLocation>
</comment>
<keyword evidence="6 19" id="KW-0812">Transmembrane</keyword>
<evidence type="ECO:0000256" key="9">
    <source>
        <dbReference type="ARBA" id="ARBA00022796"/>
    </source>
</evidence>
<dbReference type="InterPro" id="IPR023299">
    <property type="entry name" value="ATPase_P-typ_cyto_dom_N"/>
</dbReference>
<evidence type="ECO:0000256" key="19">
    <source>
        <dbReference type="RuleBase" id="RU362081"/>
    </source>
</evidence>
<feature type="transmembrane region" description="Helical" evidence="19">
    <location>
        <begin position="817"/>
        <end position="835"/>
    </location>
</feature>
<keyword evidence="11" id="KW-0460">Magnesium</keyword>
<evidence type="ECO:0000313" key="22">
    <source>
        <dbReference type="EMBL" id="HGY40209.1"/>
    </source>
</evidence>
<dbReference type="SFLD" id="SFLDG00002">
    <property type="entry name" value="C1.7:_P-type_atpase_like"/>
    <property type="match status" value="1"/>
</dbReference>
<accession>A0A7V4TJ33</accession>
<proteinExistence type="inferred from homology"/>
<dbReference type="CDD" id="cd02094">
    <property type="entry name" value="P-type_ATPase_Cu-like"/>
    <property type="match status" value="1"/>
</dbReference>
<comment type="catalytic activity">
    <reaction evidence="17">
        <text>Cu(2+)(in) + ATP + H2O = Cu(2+)(out) + ADP + phosphate + H(+)</text>
        <dbReference type="Rhea" id="RHEA:10376"/>
        <dbReference type="ChEBI" id="CHEBI:15377"/>
        <dbReference type="ChEBI" id="CHEBI:15378"/>
        <dbReference type="ChEBI" id="CHEBI:29036"/>
        <dbReference type="ChEBI" id="CHEBI:30616"/>
        <dbReference type="ChEBI" id="CHEBI:43474"/>
        <dbReference type="ChEBI" id="CHEBI:456216"/>
        <dbReference type="EC" id="7.2.2.9"/>
    </reaction>
</comment>
<dbReference type="FunFam" id="2.70.150.10:FF:000002">
    <property type="entry name" value="Copper-transporting ATPase 1, putative"/>
    <property type="match status" value="1"/>
</dbReference>
<dbReference type="InterPro" id="IPR059000">
    <property type="entry name" value="ATPase_P-type_domA"/>
</dbReference>
<dbReference type="GO" id="GO:0140581">
    <property type="term" value="F:P-type monovalent copper transporter activity"/>
    <property type="evidence" value="ECO:0007669"/>
    <property type="project" value="UniProtKB-EC"/>
</dbReference>
<evidence type="ECO:0000256" key="7">
    <source>
        <dbReference type="ARBA" id="ARBA00022723"/>
    </source>
</evidence>
<evidence type="ECO:0000256" key="5">
    <source>
        <dbReference type="ARBA" id="ARBA00022553"/>
    </source>
</evidence>
<feature type="transmembrane region" description="Helical" evidence="19">
    <location>
        <begin position="218"/>
        <end position="239"/>
    </location>
</feature>
<dbReference type="Gene3D" id="3.40.1110.10">
    <property type="entry name" value="Calcium-transporting ATPase, cytoplasmic domain N"/>
    <property type="match status" value="1"/>
</dbReference>
<dbReference type="PANTHER" id="PTHR43520:SF8">
    <property type="entry name" value="P-TYPE CU(+) TRANSPORTER"/>
    <property type="match status" value="1"/>
</dbReference>
<dbReference type="InterPro" id="IPR006121">
    <property type="entry name" value="HMA_dom"/>
</dbReference>
<dbReference type="InterPro" id="IPR023298">
    <property type="entry name" value="ATPase_P-typ_TM_dom_sf"/>
</dbReference>
<keyword evidence="10 19" id="KW-0067">ATP-binding</keyword>
<dbReference type="Gene3D" id="2.70.150.10">
    <property type="entry name" value="Calcium-transporting ATPase, cytoplasmic transduction domain A"/>
    <property type="match status" value="1"/>
</dbReference>
<dbReference type="FunFam" id="3.30.70.100:FF:000005">
    <property type="entry name" value="Copper-exporting P-type ATPase A"/>
    <property type="match status" value="1"/>
</dbReference>
<feature type="compositionally biased region" description="Acidic residues" evidence="20">
    <location>
        <begin position="70"/>
        <end position="80"/>
    </location>
</feature>
<feature type="transmembrane region" description="Helical" evidence="19">
    <location>
        <begin position="293"/>
        <end position="311"/>
    </location>
</feature>
<keyword evidence="7 19" id="KW-0479">Metal-binding</keyword>
<dbReference type="NCBIfam" id="TIGR01511">
    <property type="entry name" value="ATPase-IB1_Cu"/>
    <property type="match status" value="1"/>
</dbReference>
<evidence type="ECO:0000256" key="1">
    <source>
        <dbReference type="ARBA" id="ARBA00004651"/>
    </source>
</evidence>
<keyword evidence="15" id="KW-0406">Ion transport</keyword>
<sequence length="873" mass="95191">MKKRVQVRIEGMHCPGCARAIQEELRGLSGVHEVQIDFAGKQGTITFDPQAVPLQRLLDTVGELGYSAFVEEEEEEEEEERSSKEDGGFRESGGASSQQVILSISGMHCAACATLIERVLKRSPGVREARVNFAAERAQVVFDPQLTSVEQLLEVIRRAGYGASPEKDLREESRKQEKTVQSFQRRFLWSLLLSLPLAYFMVLDFFPHLPGSAVLPPWIGLLSLILATPVQFLFGMPFYRGMWSSLRLRSFNMDSLIATGTSVAYFYSLGNYLTHAFRHGSLLWVEGTETPHLYFEVSAFLITFVLLGKWLEGKTKSKTSEAVRKLLSLQARTARVKRGDTFEDVPLEEVREGDVILVRPGEKIPVDGRVIRGYSAVDESLLTGESLPVEKKPGDPVIGATINRTGSFEFVATRVGKDTVLARIARLVAEAQNSKAPIQDLADRIAAVFVPAVFSVALATFLVWYFLLGASLSFSLLAMVSVIVIACPCALGLATPTALMVGTGKGAEYGILIKGGEVLEKVKDIDLVVFDKTGTLTQGKPRVTEVVGLRRPEKEVLRIAATLEQSSEHPLAEAILERAKEEGIVPEKAEDFQAFPGKGVVGRIGQEEYYLGNASFVAENTKGELEGEMVRRFEEEGKTVVLLSNAREVLGLLAVADTLKAGAREAVQKLKNLGLLVYMVTGDNPRVARAIAREVGIEDEHVIAGILPEDKAREVQKLQKSGHKVAFVGDGVNDAPALAVADLGIAMGQGADVALETGEIVLVRGDPQDVVTALELSRKTMGKIRQNLFFALFYNLLGIPIAARVFSGFGLSLKPELAGLAMALSSVSVVTNSLLLRGFRPGKRDIFSQVAPILMAAFFVFLFFSFARLSAAM</sequence>
<feature type="transmembrane region" description="Helical" evidence="19">
    <location>
        <begin position="473"/>
        <end position="495"/>
    </location>
</feature>
<protein>
    <submittedName>
        <fullName evidence="22">Copper-translocating P-type ATPase</fullName>
    </submittedName>
</protein>
<dbReference type="Gene3D" id="3.40.50.1000">
    <property type="entry name" value="HAD superfamily/HAD-like"/>
    <property type="match status" value="1"/>
</dbReference>
<evidence type="ECO:0000259" key="21">
    <source>
        <dbReference type="PROSITE" id="PS50846"/>
    </source>
</evidence>
<evidence type="ECO:0000256" key="3">
    <source>
        <dbReference type="ARBA" id="ARBA00022448"/>
    </source>
</evidence>
<keyword evidence="14" id="KW-0186">Copper</keyword>
<dbReference type="PRINTS" id="PR00119">
    <property type="entry name" value="CATATPASE"/>
</dbReference>
<keyword evidence="12" id="KW-1278">Translocase</keyword>
<keyword evidence="9" id="KW-0187">Copper transport</keyword>
<dbReference type="PROSITE" id="PS01229">
    <property type="entry name" value="COF_2"/>
    <property type="match status" value="1"/>
</dbReference>
<evidence type="ECO:0000256" key="18">
    <source>
        <dbReference type="ARBA" id="ARBA00049289"/>
    </source>
</evidence>
<keyword evidence="13 19" id="KW-1133">Transmembrane helix</keyword>
<dbReference type="InterPro" id="IPR008250">
    <property type="entry name" value="ATPase_P-typ_transduc_dom_A_sf"/>
</dbReference>
<dbReference type="InterPro" id="IPR036412">
    <property type="entry name" value="HAD-like_sf"/>
</dbReference>
<organism evidence="22">
    <name type="scientific">Candidatus Caldatribacterium saccharofermentans</name>
    <dbReference type="NCBI Taxonomy" id="1454753"/>
    <lineage>
        <taxon>Bacteria</taxon>
        <taxon>Pseudomonadati</taxon>
        <taxon>Atribacterota</taxon>
        <taxon>Atribacteria</taxon>
        <taxon>Atribacterales</taxon>
        <taxon>Candidatus Caldatribacteriaceae</taxon>
        <taxon>Candidatus Caldatribacterium</taxon>
    </lineage>
</organism>
<keyword evidence="4 19" id="KW-1003">Cell membrane</keyword>
<dbReference type="InterPro" id="IPR017969">
    <property type="entry name" value="Heavy-metal-associated_CS"/>
</dbReference>
<comment type="caution">
    <text evidence="22">The sequence shown here is derived from an EMBL/GenBank/DDBJ whole genome shotgun (WGS) entry which is preliminary data.</text>
</comment>
<evidence type="ECO:0000256" key="14">
    <source>
        <dbReference type="ARBA" id="ARBA00023008"/>
    </source>
</evidence>
<keyword evidence="3" id="KW-0813">Transport</keyword>
<evidence type="ECO:0000256" key="20">
    <source>
        <dbReference type="SAM" id="MobiDB-lite"/>
    </source>
</evidence>
<dbReference type="Pfam" id="PF00702">
    <property type="entry name" value="Hydrolase"/>
    <property type="match status" value="1"/>
</dbReference>
<dbReference type="SUPFAM" id="SSF55008">
    <property type="entry name" value="HMA, heavy metal-associated domain"/>
    <property type="match status" value="2"/>
</dbReference>
<dbReference type="PROSITE" id="PS01047">
    <property type="entry name" value="HMA_1"/>
    <property type="match status" value="2"/>
</dbReference>
<evidence type="ECO:0000256" key="2">
    <source>
        <dbReference type="ARBA" id="ARBA00006024"/>
    </source>
</evidence>
<feature type="domain" description="HMA" evidence="21">
    <location>
        <begin position="98"/>
        <end position="164"/>
    </location>
</feature>
<dbReference type="InterPro" id="IPR044492">
    <property type="entry name" value="P_typ_ATPase_HD_dom"/>
</dbReference>
<dbReference type="PANTHER" id="PTHR43520">
    <property type="entry name" value="ATP7, ISOFORM B"/>
    <property type="match status" value="1"/>
</dbReference>
<dbReference type="NCBIfam" id="TIGR01494">
    <property type="entry name" value="ATPase_P-type"/>
    <property type="match status" value="1"/>
</dbReference>
<dbReference type="GO" id="GO:0005507">
    <property type="term" value="F:copper ion binding"/>
    <property type="evidence" value="ECO:0007669"/>
    <property type="project" value="TreeGrafter"/>
</dbReference>
<feature type="transmembrane region" description="Helical" evidence="19">
    <location>
        <begin position="445"/>
        <end position="467"/>
    </location>
</feature>
<dbReference type="InterPro" id="IPR023214">
    <property type="entry name" value="HAD_sf"/>
</dbReference>
<dbReference type="PRINTS" id="PR00943">
    <property type="entry name" value="CUATPASE"/>
</dbReference>
<comment type="similarity">
    <text evidence="2 19">Belongs to the cation transport ATPase (P-type) (TC 3.A.3) family. Type IB subfamily.</text>
</comment>
<dbReference type="SFLD" id="SFLDS00003">
    <property type="entry name" value="Haloacid_Dehalogenase"/>
    <property type="match status" value="1"/>
</dbReference>
<dbReference type="GO" id="GO:0016887">
    <property type="term" value="F:ATP hydrolysis activity"/>
    <property type="evidence" value="ECO:0007669"/>
    <property type="project" value="InterPro"/>
</dbReference>
<dbReference type="InterPro" id="IPR001757">
    <property type="entry name" value="P_typ_ATPase"/>
</dbReference>
<gene>
    <name evidence="22" type="ORF">ENW11_10445</name>
</gene>
<keyword evidence="16 19" id="KW-0472">Membrane</keyword>
<dbReference type="PROSITE" id="PS50846">
    <property type="entry name" value="HMA_2"/>
    <property type="match status" value="2"/>
</dbReference>
<dbReference type="GO" id="GO:0043682">
    <property type="term" value="F:P-type divalent copper transporter activity"/>
    <property type="evidence" value="ECO:0007669"/>
    <property type="project" value="UniProtKB-EC"/>
</dbReference>
<dbReference type="InterPro" id="IPR027256">
    <property type="entry name" value="P-typ_ATPase_IB"/>
</dbReference>
<feature type="region of interest" description="Disordered" evidence="20">
    <location>
        <begin position="70"/>
        <end position="93"/>
    </location>
</feature>
<dbReference type="GO" id="GO:0005886">
    <property type="term" value="C:plasma membrane"/>
    <property type="evidence" value="ECO:0007669"/>
    <property type="project" value="UniProtKB-SubCell"/>
</dbReference>
<evidence type="ECO:0000256" key="13">
    <source>
        <dbReference type="ARBA" id="ARBA00022989"/>
    </source>
</evidence>